<dbReference type="EMBL" id="CAJQZP010001697">
    <property type="protein sequence ID" value="CAG5059285.1"/>
    <property type="molecule type" value="Genomic_DNA"/>
</dbReference>
<dbReference type="AlphaFoldDB" id="A0A8S3YGI3"/>
<dbReference type="Proteomes" id="UP000691718">
    <property type="component" value="Unassembled WGS sequence"/>
</dbReference>
<organism evidence="1 2">
    <name type="scientific">Parnassius apollo</name>
    <name type="common">Apollo butterfly</name>
    <name type="synonym">Papilio apollo</name>
    <dbReference type="NCBI Taxonomy" id="110799"/>
    <lineage>
        <taxon>Eukaryota</taxon>
        <taxon>Metazoa</taxon>
        <taxon>Ecdysozoa</taxon>
        <taxon>Arthropoda</taxon>
        <taxon>Hexapoda</taxon>
        <taxon>Insecta</taxon>
        <taxon>Pterygota</taxon>
        <taxon>Neoptera</taxon>
        <taxon>Endopterygota</taxon>
        <taxon>Lepidoptera</taxon>
        <taxon>Glossata</taxon>
        <taxon>Ditrysia</taxon>
        <taxon>Papilionoidea</taxon>
        <taxon>Papilionidae</taxon>
        <taxon>Parnassiinae</taxon>
        <taxon>Parnassini</taxon>
        <taxon>Parnassius</taxon>
        <taxon>Parnassius</taxon>
    </lineage>
</organism>
<protein>
    <submittedName>
        <fullName evidence="1">(apollo) hypothetical protein</fullName>
    </submittedName>
</protein>
<proteinExistence type="predicted"/>
<keyword evidence="2" id="KW-1185">Reference proteome</keyword>
<evidence type="ECO:0000313" key="2">
    <source>
        <dbReference type="Proteomes" id="UP000691718"/>
    </source>
</evidence>
<name>A0A8S3YGI3_PARAO</name>
<accession>A0A8S3YGI3</accession>
<gene>
    <name evidence="1" type="ORF">PAPOLLO_LOCUS27961</name>
</gene>
<evidence type="ECO:0000313" key="1">
    <source>
        <dbReference type="EMBL" id="CAG5059285.1"/>
    </source>
</evidence>
<comment type="caution">
    <text evidence="1">The sequence shown here is derived from an EMBL/GenBank/DDBJ whole genome shotgun (WGS) entry which is preliminary data.</text>
</comment>
<reference evidence="1" key="1">
    <citation type="submission" date="2021-04" db="EMBL/GenBank/DDBJ databases">
        <authorList>
            <person name="Tunstrom K."/>
        </authorList>
    </citation>
    <scope>NUCLEOTIDE SEQUENCE</scope>
</reference>
<sequence length="114" mass="13150">MKVSAKYFYSDEEVAGDRKHPLLAHRIRRAGQSSQPKRKNKTVAVNTTVQSLFGDYEDLQRAQPMCSSFPQLLLAVHRIRLYPQLDPIKRSYMYVELRVSPRKSSWKKSDGIGP</sequence>